<evidence type="ECO:0000313" key="2">
    <source>
        <dbReference type="Proteomes" id="UP000801492"/>
    </source>
</evidence>
<dbReference type="Gene3D" id="3.30.420.10">
    <property type="entry name" value="Ribonuclease H-like superfamily/Ribonuclease H"/>
    <property type="match status" value="1"/>
</dbReference>
<accession>A0A8K0DGA9</accession>
<comment type="caution">
    <text evidence="1">The sequence shown here is derived from an EMBL/GenBank/DDBJ whole genome shotgun (WGS) entry which is preliminary data.</text>
</comment>
<dbReference type="AlphaFoldDB" id="A0A8K0DGA9"/>
<name>A0A8K0DGA9_IGNLU</name>
<proteinExistence type="predicted"/>
<dbReference type="EMBL" id="VTPC01001198">
    <property type="protein sequence ID" value="KAF2902733.1"/>
    <property type="molecule type" value="Genomic_DNA"/>
</dbReference>
<dbReference type="Proteomes" id="UP000801492">
    <property type="component" value="Unassembled WGS sequence"/>
</dbReference>
<reference evidence="1" key="1">
    <citation type="submission" date="2019-08" db="EMBL/GenBank/DDBJ databases">
        <title>The genome of the North American firefly Photinus pyralis.</title>
        <authorList>
            <consortium name="Photinus pyralis genome working group"/>
            <person name="Fallon T.R."/>
            <person name="Sander Lower S.E."/>
            <person name="Weng J.-K."/>
        </authorList>
    </citation>
    <scope>NUCLEOTIDE SEQUENCE</scope>
    <source>
        <strain evidence="1">TRF0915ILg1</strain>
        <tissue evidence="1">Whole body</tissue>
    </source>
</reference>
<sequence>MTTLARDVLQLLLPKKLVTDDRHITYVKIEETLGTHTAFVHSILYEHLGLRKLCTVWVSFNQRAKGRSYVVTENETWVYHYDILTKQQAKQWVFEDETTPTVISRWYTTVRLPRVFERLKAMRPSFALRHWCLHHHNAPSHRAASDILLLEYHPCSPDLVHFVFFQN</sequence>
<evidence type="ECO:0008006" key="3">
    <source>
        <dbReference type="Google" id="ProtNLM"/>
    </source>
</evidence>
<dbReference type="GO" id="GO:0003676">
    <property type="term" value="F:nucleic acid binding"/>
    <property type="evidence" value="ECO:0007669"/>
    <property type="project" value="InterPro"/>
</dbReference>
<dbReference type="OrthoDB" id="6767820at2759"/>
<evidence type="ECO:0000313" key="1">
    <source>
        <dbReference type="EMBL" id="KAF2902733.1"/>
    </source>
</evidence>
<keyword evidence="2" id="KW-1185">Reference proteome</keyword>
<organism evidence="1 2">
    <name type="scientific">Ignelater luminosus</name>
    <name type="common">Cucubano</name>
    <name type="synonym">Pyrophorus luminosus</name>
    <dbReference type="NCBI Taxonomy" id="2038154"/>
    <lineage>
        <taxon>Eukaryota</taxon>
        <taxon>Metazoa</taxon>
        <taxon>Ecdysozoa</taxon>
        <taxon>Arthropoda</taxon>
        <taxon>Hexapoda</taxon>
        <taxon>Insecta</taxon>
        <taxon>Pterygota</taxon>
        <taxon>Neoptera</taxon>
        <taxon>Endopterygota</taxon>
        <taxon>Coleoptera</taxon>
        <taxon>Polyphaga</taxon>
        <taxon>Elateriformia</taxon>
        <taxon>Elateroidea</taxon>
        <taxon>Elateridae</taxon>
        <taxon>Agrypninae</taxon>
        <taxon>Pyrophorini</taxon>
        <taxon>Ignelater</taxon>
    </lineage>
</organism>
<gene>
    <name evidence="1" type="ORF">ILUMI_03454</name>
</gene>
<protein>
    <recommendedName>
        <fullName evidence="3">Mariner Mos1 transposase</fullName>
    </recommendedName>
</protein>
<dbReference type="InterPro" id="IPR036397">
    <property type="entry name" value="RNaseH_sf"/>
</dbReference>